<sequence length="89" mass="9883">MHSLCSLIRGSPAAKVYSKLRAVTARAAERKILKPLRYFTQKWKTTSYHHHPIAIENNPTLFHHCHPNAIGTYGSAPPSPPTTVGNQPN</sequence>
<evidence type="ECO:0000313" key="1">
    <source>
        <dbReference type="EMBL" id="KAK3011905.1"/>
    </source>
</evidence>
<dbReference type="AlphaFoldDB" id="A0AA88VN89"/>
<protein>
    <submittedName>
        <fullName evidence="1">Uncharacterized protein</fullName>
    </submittedName>
</protein>
<reference evidence="1" key="1">
    <citation type="submission" date="2022-12" db="EMBL/GenBank/DDBJ databases">
        <title>Draft genome assemblies for two species of Escallonia (Escalloniales).</title>
        <authorList>
            <person name="Chanderbali A."/>
            <person name="Dervinis C."/>
            <person name="Anghel I."/>
            <person name="Soltis D."/>
            <person name="Soltis P."/>
            <person name="Zapata F."/>
        </authorList>
    </citation>
    <scope>NUCLEOTIDE SEQUENCE</scope>
    <source>
        <strain evidence="1">UCBG64.0493</strain>
        <tissue evidence="1">Leaf</tissue>
    </source>
</reference>
<accession>A0AA88VN89</accession>
<dbReference type="Proteomes" id="UP001188597">
    <property type="component" value="Unassembled WGS sequence"/>
</dbReference>
<gene>
    <name evidence="1" type="ORF">RJ639_011425</name>
</gene>
<evidence type="ECO:0000313" key="2">
    <source>
        <dbReference type="Proteomes" id="UP001188597"/>
    </source>
</evidence>
<dbReference type="EMBL" id="JAVXUP010001414">
    <property type="protein sequence ID" value="KAK3011905.1"/>
    <property type="molecule type" value="Genomic_DNA"/>
</dbReference>
<name>A0AA88VN89_9ASTE</name>
<comment type="caution">
    <text evidence="1">The sequence shown here is derived from an EMBL/GenBank/DDBJ whole genome shotgun (WGS) entry which is preliminary data.</text>
</comment>
<keyword evidence="2" id="KW-1185">Reference proteome</keyword>
<organism evidence="1 2">
    <name type="scientific">Escallonia herrerae</name>
    <dbReference type="NCBI Taxonomy" id="1293975"/>
    <lineage>
        <taxon>Eukaryota</taxon>
        <taxon>Viridiplantae</taxon>
        <taxon>Streptophyta</taxon>
        <taxon>Embryophyta</taxon>
        <taxon>Tracheophyta</taxon>
        <taxon>Spermatophyta</taxon>
        <taxon>Magnoliopsida</taxon>
        <taxon>eudicotyledons</taxon>
        <taxon>Gunneridae</taxon>
        <taxon>Pentapetalae</taxon>
        <taxon>asterids</taxon>
        <taxon>campanulids</taxon>
        <taxon>Escalloniales</taxon>
        <taxon>Escalloniaceae</taxon>
        <taxon>Escallonia</taxon>
    </lineage>
</organism>
<proteinExistence type="predicted"/>